<feature type="domain" description="BTB" evidence="1">
    <location>
        <begin position="1"/>
        <end position="66"/>
    </location>
</feature>
<dbReference type="Proteomes" id="UP000799438">
    <property type="component" value="Unassembled WGS sequence"/>
</dbReference>
<feature type="non-terminal residue" evidence="2">
    <location>
        <position position="1"/>
    </location>
</feature>
<dbReference type="EMBL" id="ML995484">
    <property type="protein sequence ID" value="KAF2142405.1"/>
    <property type="molecule type" value="Genomic_DNA"/>
</dbReference>
<protein>
    <recommendedName>
        <fullName evidence="1">BTB domain-containing protein</fullName>
    </recommendedName>
</protein>
<dbReference type="GeneID" id="54294338"/>
<dbReference type="InterPro" id="IPR011333">
    <property type="entry name" value="SKP1/BTB/POZ_sf"/>
</dbReference>
<proteinExistence type="predicted"/>
<dbReference type="InterPro" id="IPR000210">
    <property type="entry name" value="BTB/POZ_dom"/>
</dbReference>
<evidence type="ECO:0000313" key="3">
    <source>
        <dbReference type="Proteomes" id="UP000799438"/>
    </source>
</evidence>
<dbReference type="SUPFAM" id="SSF54695">
    <property type="entry name" value="POZ domain"/>
    <property type="match status" value="1"/>
</dbReference>
<evidence type="ECO:0000313" key="2">
    <source>
        <dbReference type="EMBL" id="KAF2142405.1"/>
    </source>
</evidence>
<accession>A0A6A6BGG5</accession>
<reference evidence="2" key="1">
    <citation type="journal article" date="2020" name="Stud. Mycol.">
        <title>101 Dothideomycetes genomes: a test case for predicting lifestyles and emergence of pathogens.</title>
        <authorList>
            <person name="Haridas S."/>
            <person name="Albert R."/>
            <person name="Binder M."/>
            <person name="Bloem J."/>
            <person name="Labutti K."/>
            <person name="Salamov A."/>
            <person name="Andreopoulos B."/>
            <person name="Baker S."/>
            <person name="Barry K."/>
            <person name="Bills G."/>
            <person name="Bluhm B."/>
            <person name="Cannon C."/>
            <person name="Castanera R."/>
            <person name="Culley D."/>
            <person name="Daum C."/>
            <person name="Ezra D."/>
            <person name="Gonzalez J."/>
            <person name="Henrissat B."/>
            <person name="Kuo A."/>
            <person name="Liang C."/>
            <person name="Lipzen A."/>
            <person name="Lutzoni F."/>
            <person name="Magnuson J."/>
            <person name="Mondo S."/>
            <person name="Nolan M."/>
            <person name="Ohm R."/>
            <person name="Pangilinan J."/>
            <person name="Park H.-J."/>
            <person name="Ramirez L."/>
            <person name="Alfaro M."/>
            <person name="Sun H."/>
            <person name="Tritt A."/>
            <person name="Yoshinaga Y."/>
            <person name="Zwiers L.-H."/>
            <person name="Turgeon B."/>
            <person name="Goodwin S."/>
            <person name="Spatafora J."/>
            <person name="Crous P."/>
            <person name="Grigoriev I."/>
        </authorList>
    </citation>
    <scope>NUCLEOTIDE SEQUENCE</scope>
    <source>
        <strain evidence="2">CBS 121167</strain>
    </source>
</reference>
<dbReference type="OrthoDB" id="194443at2759"/>
<dbReference type="Pfam" id="PF00651">
    <property type="entry name" value="BTB"/>
    <property type="match status" value="1"/>
</dbReference>
<dbReference type="RefSeq" id="XP_033398117.1">
    <property type="nucleotide sequence ID" value="XM_033536842.1"/>
</dbReference>
<name>A0A6A6BGG5_9PEZI</name>
<organism evidence="2 3">
    <name type="scientific">Aplosporella prunicola CBS 121167</name>
    <dbReference type="NCBI Taxonomy" id="1176127"/>
    <lineage>
        <taxon>Eukaryota</taxon>
        <taxon>Fungi</taxon>
        <taxon>Dikarya</taxon>
        <taxon>Ascomycota</taxon>
        <taxon>Pezizomycotina</taxon>
        <taxon>Dothideomycetes</taxon>
        <taxon>Dothideomycetes incertae sedis</taxon>
        <taxon>Botryosphaeriales</taxon>
        <taxon>Aplosporellaceae</taxon>
        <taxon>Aplosporella</taxon>
    </lineage>
</organism>
<evidence type="ECO:0000259" key="1">
    <source>
        <dbReference type="PROSITE" id="PS50097"/>
    </source>
</evidence>
<dbReference type="Gene3D" id="3.30.710.10">
    <property type="entry name" value="Potassium Channel Kv1.1, Chain A"/>
    <property type="match status" value="1"/>
</dbReference>
<dbReference type="PANTHER" id="PTHR47843:SF2">
    <property type="entry name" value="BTB DOMAIN-CONTAINING PROTEIN"/>
    <property type="match status" value="1"/>
</dbReference>
<dbReference type="CDD" id="cd18186">
    <property type="entry name" value="BTB_POZ_ZBTB_KLHL-like"/>
    <property type="match status" value="1"/>
</dbReference>
<gene>
    <name evidence="2" type="ORF">K452DRAFT_226632</name>
</gene>
<dbReference type="PANTHER" id="PTHR47843">
    <property type="entry name" value="BTB DOMAIN-CONTAINING PROTEIN-RELATED"/>
    <property type="match status" value="1"/>
</dbReference>
<sequence>IKVGAGEEPFKVHQDILCQRSRFFRNAFKGQFREAKEGSMKLRDTDVDIFRLIMFWLYRDEIPKSSLHTGVPDASTGETPNDRAFSKIYIFAEVYDFPALRNRVMAELFTGYGAGTIGLSFPNATIIRAFGELREDSALCRFIVDVAARQWRPDRDCPAEVRQRVELPHAYLLALATMLAKRSHCFGSFEDRLKLEDYIEFVS</sequence>
<keyword evidence="3" id="KW-1185">Reference proteome</keyword>
<dbReference type="PROSITE" id="PS50097">
    <property type="entry name" value="BTB"/>
    <property type="match status" value="1"/>
</dbReference>
<dbReference type="AlphaFoldDB" id="A0A6A6BGG5"/>